<comment type="similarity">
    <text evidence="2">Belongs to the AB hydrolase superfamily. AKT2 hydrolase family.</text>
</comment>
<dbReference type="Proteomes" id="UP001199106">
    <property type="component" value="Unassembled WGS sequence"/>
</dbReference>
<dbReference type="SUPFAM" id="SSF53474">
    <property type="entry name" value="alpha/beta-Hydrolases"/>
    <property type="match status" value="1"/>
</dbReference>
<protein>
    <submittedName>
        <fullName evidence="7">Norsolorinic acid ketoreductase</fullName>
        <ecNumber evidence="7">1.1.1.349</ecNumber>
    </submittedName>
</protein>
<evidence type="ECO:0000256" key="3">
    <source>
        <dbReference type="ARBA" id="ARBA00006484"/>
    </source>
</evidence>
<evidence type="ECO:0000256" key="1">
    <source>
        <dbReference type="ARBA" id="ARBA00004275"/>
    </source>
</evidence>
<accession>A0AAD4NVC3</accession>
<comment type="subcellular location">
    <subcellularLocation>
        <location evidence="1">Peroxisome</location>
    </subcellularLocation>
</comment>
<reference evidence="7" key="1">
    <citation type="submission" date="2021-07" db="EMBL/GenBank/DDBJ databases">
        <title>Genome Resource of American Ginseng Black Spot Pathogen Alternaria panax.</title>
        <authorList>
            <person name="Qiu C."/>
            <person name="Wang W."/>
            <person name="Liu Z."/>
        </authorList>
    </citation>
    <scope>NUCLEOTIDE SEQUENCE</scope>
    <source>
        <strain evidence="7">BNCC115425</strain>
    </source>
</reference>
<dbReference type="Pfam" id="PF12697">
    <property type="entry name" value="Abhydrolase_6"/>
    <property type="match status" value="1"/>
</dbReference>
<dbReference type="GO" id="GO:0005777">
    <property type="term" value="C:peroxisome"/>
    <property type="evidence" value="ECO:0007669"/>
    <property type="project" value="UniProtKB-SubCell"/>
</dbReference>
<dbReference type="PRINTS" id="PR00081">
    <property type="entry name" value="GDHRDH"/>
</dbReference>
<dbReference type="PANTHER" id="PTHR43544">
    <property type="entry name" value="SHORT-CHAIN DEHYDROGENASE/REDUCTASE"/>
    <property type="match status" value="1"/>
</dbReference>
<gene>
    <name evidence="7" type="ORF">G6011_00760</name>
</gene>
<proteinExistence type="inferred from homology"/>
<dbReference type="Gene3D" id="3.40.50.1820">
    <property type="entry name" value="alpha/beta hydrolase"/>
    <property type="match status" value="1"/>
</dbReference>
<evidence type="ECO:0000256" key="4">
    <source>
        <dbReference type="ARBA" id="ARBA00023026"/>
    </source>
</evidence>
<organism evidence="7 8">
    <name type="scientific">Alternaria panax</name>
    <dbReference type="NCBI Taxonomy" id="48097"/>
    <lineage>
        <taxon>Eukaryota</taxon>
        <taxon>Fungi</taxon>
        <taxon>Dikarya</taxon>
        <taxon>Ascomycota</taxon>
        <taxon>Pezizomycotina</taxon>
        <taxon>Dothideomycetes</taxon>
        <taxon>Pleosporomycetidae</taxon>
        <taxon>Pleosporales</taxon>
        <taxon>Pleosporineae</taxon>
        <taxon>Pleosporaceae</taxon>
        <taxon>Alternaria</taxon>
        <taxon>Alternaria sect. Panax</taxon>
    </lineage>
</organism>
<keyword evidence="4" id="KW-0843">Virulence</keyword>
<dbReference type="PANTHER" id="PTHR43544:SF26">
    <property type="entry name" value="SHORT CHAIN DEHYDROGENASE_REDUCTASE FAMILY OXIDOREDUCTASE (JCVI)"/>
    <property type="match status" value="1"/>
</dbReference>
<comment type="similarity">
    <text evidence="3">Belongs to the short-chain dehydrogenases/reductases (SDR) family.</text>
</comment>
<evidence type="ECO:0000256" key="5">
    <source>
        <dbReference type="ARBA" id="ARBA00023140"/>
    </source>
</evidence>
<evidence type="ECO:0000313" key="8">
    <source>
        <dbReference type="Proteomes" id="UP001199106"/>
    </source>
</evidence>
<evidence type="ECO:0000259" key="6">
    <source>
        <dbReference type="Pfam" id="PF12697"/>
    </source>
</evidence>
<comment type="caution">
    <text evidence="7">The sequence shown here is derived from an EMBL/GenBank/DDBJ whole genome shotgun (WGS) entry which is preliminary data.</text>
</comment>
<dbReference type="GO" id="GO:0140393">
    <property type="term" value="F:norsolorinic acid ketoreductase activity"/>
    <property type="evidence" value="ECO:0007669"/>
    <property type="project" value="UniProtKB-EC"/>
</dbReference>
<dbReference type="InterPro" id="IPR002347">
    <property type="entry name" value="SDR_fam"/>
</dbReference>
<keyword evidence="7" id="KW-0560">Oxidoreductase</keyword>
<dbReference type="SUPFAM" id="SSF51735">
    <property type="entry name" value="NAD(P)-binding Rossmann-fold domains"/>
    <property type="match status" value="1"/>
</dbReference>
<evidence type="ECO:0000256" key="2">
    <source>
        <dbReference type="ARBA" id="ARBA00005668"/>
    </source>
</evidence>
<dbReference type="InterPro" id="IPR036291">
    <property type="entry name" value="NAD(P)-bd_dom_sf"/>
</dbReference>
<dbReference type="EMBL" id="JAANER010000001">
    <property type="protein sequence ID" value="KAG9195639.1"/>
    <property type="molecule type" value="Genomic_DNA"/>
</dbReference>
<dbReference type="AlphaFoldDB" id="A0AAD4NVC3"/>
<feature type="domain" description="AB hydrolase-1" evidence="6">
    <location>
        <begin position="36"/>
        <end position="302"/>
    </location>
</feature>
<dbReference type="InterPro" id="IPR000073">
    <property type="entry name" value="AB_hydrolase_1"/>
</dbReference>
<keyword evidence="8" id="KW-1185">Reference proteome</keyword>
<dbReference type="InterPro" id="IPR029058">
    <property type="entry name" value="AB_hydrolase_fold"/>
</dbReference>
<name>A0AAD4NVC3_9PLEO</name>
<dbReference type="InterPro" id="IPR051468">
    <property type="entry name" value="Fungal_SecMetab_SDRs"/>
</dbReference>
<dbReference type="EC" id="1.1.1.349" evidence="7"/>
<evidence type="ECO:0000313" key="7">
    <source>
        <dbReference type="EMBL" id="KAG9195639.1"/>
    </source>
</evidence>
<dbReference type="Gene3D" id="3.40.50.720">
    <property type="entry name" value="NAD(P)-binding Rossmann-like Domain"/>
    <property type="match status" value="1"/>
</dbReference>
<sequence length="550" mass="59460">MISADSTPTLVAVDGTRALALYPHGPEPSSTHDPVVLFISGVASSSLNWAAVVRQLSSSMRCYTYDRAGYRHSDISPHPPTAQNIAQDLRHLVENVPITNPLILVGHSWAGVLINEFIALTGNGSHIAGLVLVDANHESMPQVLNVNDPDLQVVSEGIDPYIAKGLAEEHKMTQAEWDALMADEATEKYATIARLEDEQYAASFETLQSKRLDQQRPLLGGKPVYVIGGMRSRDWNGMYNAGVTRGNGSEDQRTRVRALISTADRKSEIIQKRHLELSTMGKLVFARESGHFVQITQPELIVKGVEWVINCLNSPTTILITRANRGIGIGITECFLAKASRTVIAAVRNSAHASAHALQKLPIGLDSRLVIVKLDASIEQDAQEAVAELQREHRIQHLDVVIANAGIGAISGDTKALEELGARADISADGFVSRIVGVSQLDVSLADLADRGHSNHLPISNATYAPTKTAISWYTIRINAEDEWLNCFSIDPGHVSTVLGDKAAQAVDVGEKAPLSVQDSCEGMMKVLAKASKKEFGGKLVVYTGEISGW</sequence>
<dbReference type="Pfam" id="PF00106">
    <property type="entry name" value="adh_short"/>
    <property type="match status" value="1"/>
</dbReference>
<keyword evidence="5" id="KW-0576">Peroxisome</keyword>